<evidence type="ECO:0000256" key="6">
    <source>
        <dbReference type="ARBA" id="ARBA00022692"/>
    </source>
</evidence>
<keyword evidence="13 16" id="KW-0472">Membrane</keyword>
<sequence length="798" mass="91461">MQRAVFLFALFFTVFYLFPRETDEIGGDVSKRNVLSAYKDTLREQRNELARSQYYSGYGNLTGFKLSYQDNLENRNISLWPFREYSREHPWTENQNHSILPNEVSDKVKSFYGLDPVVSSGKAYHLNISGHVYGEFSVSETAQSLKPFSFRLPQYLWEYYRYFQQEQYEDEKQRYEQDPENNSPPQEIVDTDEKIGNITTYKDGLIDLRIDSLASSYPDLDISKNGLAVYDDAVLVVLSLTLKNHTEADSNSFDMFGVYFQNTGELVALTRSAKFRGNHALPHFTMDEANFNKSKTLMARLVNATNIEEDVSLEDINRSLLLSQSSCELVSYFQFEKTAFTQQELRFIDDELQDPKGVPLPKRLPELEISRSVIYSPDCAILVETTPEKPLVGNKLEVTMNQIYRFFVLLVVLQFLNLNLFRRQTNANQTPSRLSNVSKFSIFLLSLYDSIVCLMSVSYLWNTQVSLVCTCLGSLSGILFIGLEVRYMTSISYTQANERGTTLWEILRGSRQNAVAENTNETGGAPETGETNVVNETANENGPANANPNVNANNWLYFDESSVLVRYIVTGFMISLIFLNMMLSASLWRVSVRHVIEYIGCLLINSYWVPQFFRNTLKNRRKTFSWEFVFGSSMVRLVPIVYLCLNRSNPFRHGYNPTLVITVSGWLLFQIFMLYLQSSLGPRFWVSERWLPEQYHYHPVMSVADLENGFASDILASMKPHLGESGVSFCDLDCPICMSTVTVPVLSNDTAKNKKSYETMMKNVMVTPCHHIFHTSCLEGWMVHKLQCPVCRCPLPPV</sequence>
<evidence type="ECO:0000256" key="16">
    <source>
        <dbReference type="SAM" id="Phobius"/>
    </source>
</evidence>
<feature type="transmembrane region" description="Helical" evidence="16">
    <location>
        <begin position="465"/>
        <end position="483"/>
    </location>
</feature>
<dbReference type="GO" id="GO:0012505">
    <property type="term" value="C:endomembrane system"/>
    <property type="evidence" value="ECO:0007669"/>
    <property type="project" value="UniProtKB-SubCell"/>
</dbReference>
<evidence type="ECO:0000256" key="2">
    <source>
        <dbReference type="ARBA" id="ARBA00004127"/>
    </source>
</evidence>
<evidence type="ECO:0000256" key="7">
    <source>
        <dbReference type="ARBA" id="ARBA00022723"/>
    </source>
</evidence>
<feature type="transmembrane region" description="Helical" evidence="16">
    <location>
        <begin position="403"/>
        <end position="421"/>
    </location>
</feature>
<dbReference type="PANTHER" id="PTHR22763:SF162">
    <property type="entry name" value="TRANSMEMBRANE E3 UBIQUITIN-PROTEIN LIGASE 1"/>
    <property type="match status" value="1"/>
</dbReference>
<keyword evidence="9 14" id="KW-0863">Zinc-finger</keyword>
<gene>
    <name evidence="19" type="ORF">A9F13_09g02508</name>
</gene>
<dbReference type="PANTHER" id="PTHR22763">
    <property type="entry name" value="RING ZINC FINGER PROTEIN"/>
    <property type="match status" value="1"/>
</dbReference>
<dbReference type="KEGG" id="clus:A9F13_09g02508"/>
<evidence type="ECO:0000259" key="18">
    <source>
        <dbReference type="PROSITE" id="PS50089"/>
    </source>
</evidence>
<evidence type="ECO:0000256" key="15">
    <source>
        <dbReference type="SAM" id="MobiDB-lite"/>
    </source>
</evidence>
<dbReference type="GO" id="GO:0061630">
    <property type="term" value="F:ubiquitin protein ligase activity"/>
    <property type="evidence" value="ECO:0007669"/>
    <property type="project" value="UniProtKB-EC"/>
</dbReference>
<protein>
    <recommendedName>
        <fullName evidence="4">RING-type E3 ubiquitin transferase</fullName>
        <ecNumber evidence="4">2.3.2.27</ecNumber>
    </recommendedName>
</protein>
<proteinExistence type="predicted"/>
<reference evidence="19 20" key="1">
    <citation type="submission" date="2017-04" db="EMBL/GenBank/DDBJ databases">
        <title>Draft genome of the yeast Clavispora lusitaniae type strain CBS 6936.</title>
        <authorList>
            <person name="Durrens P."/>
            <person name="Klopp C."/>
            <person name="Biteau N."/>
            <person name="Fitton-Ouhabi V."/>
            <person name="Dementhon K."/>
            <person name="Accoceberry I."/>
            <person name="Sherman D.J."/>
            <person name="Noel T."/>
        </authorList>
    </citation>
    <scope>NUCLEOTIDE SEQUENCE [LARGE SCALE GENOMIC DNA]</scope>
    <source>
        <strain evidence="19 20">CBS 6936</strain>
    </source>
</reference>
<dbReference type="GO" id="GO:0043161">
    <property type="term" value="P:proteasome-mediated ubiquitin-dependent protein catabolic process"/>
    <property type="evidence" value="ECO:0007669"/>
    <property type="project" value="TreeGrafter"/>
</dbReference>
<feature type="transmembrane region" description="Helical" evidence="16">
    <location>
        <begin position="564"/>
        <end position="583"/>
    </location>
</feature>
<dbReference type="GO" id="GO:0008270">
    <property type="term" value="F:zinc ion binding"/>
    <property type="evidence" value="ECO:0007669"/>
    <property type="project" value="UniProtKB-KW"/>
</dbReference>
<evidence type="ECO:0000313" key="19">
    <source>
        <dbReference type="EMBL" id="OVF08306.1"/>
    </source>
</evidence>
<dbReference type="PROSITE" id="PS50089">
    <property type="entry name" value="ZF_RING_2"/>
    <property type="match status" value="1"/>
</dbReference>
<dbReference type="InterPro" id="IPR050731">
    <property type="entry name" value="HRD1_E3_ubiq-ligases"/>
</dbReference>
<dbReference type="EC" id="2.3.2.27" evidence="4"/>
<dbReference type="Pfam" id="PF13639">
    <property type="entry name" value="zf-RING_2"/>
    <property type="match status" value="1"/>
</dbReference>
<feature type="transmembrane region" description="Helical" evidence="16">
    <location>
        <begin position="442"/>
        <end position="459"/>
    </location>
</feature>
<evidence type="ECO:0000256" key="13">
    <source>
        <dbReference type="ARBA" id="ARBA00023136"/>
    </source>
</evidence>
<feature type="transmembrane region" description="Helical" evidence="16">
    <location>
        <begin position="655"/>
        <end position="676"/>
    </location>
</feature>
<dbReference type="SUPFAM" id="SSF57850">
    <property type="entry name" value="RING/U-box"/>
    <property type="match status" value="1"/>
</dbReference>
<keyword evidence="7" id="KW-0479">Metal-binding</keyword>
<dbReference type="InterPro" id="IPR013083">
    <property type="entry name" value="Znf_RING/FYVE/PHD"/>
</dbReference>
<dbReference type="AlphaFoldDB" id="A0AA91PZL1"/>
<keyword evidence="10" id="KW-0833">Ubl conjugation pathway</keyword>
<feature type="domain" description="RING-type" evidence="18">
    <location>
        <begin position="734"/>
        <end position="792"/>
    </location>
</feature>
<organism evidence="19 20">
    <name type="scientific">Clavispora lusitaniae</name>
    <name type="common">Candida lusitaniae</name>
    <dbReference type="NCBI Taxonomy" id="36911"/>
    <lineage>
        <taxon>Eukaryota</taxon>
        <taxon>Fungi</taxon>
        <taxon>Dikarya</taxon>
        <taxon>Ascomycota</taxon>
        <taxon>Saccharomycotina</taxon>
        <taxon>Pichiomycetes</taxon>
        <taxon>Metschnikowiaceae</taxon>
        <taxon>Clavispora</taxon>
    </lineage>
</organism>
<evidence type="ECO:0000256" key="12">
    <source>
        <dbReference type="ARBA" id="ARBA00022989"/>
    </source>
</evidence>
<dbReference type="GO" id="GO:0016874">
    <property type="term" value="F:ligase activity"/>
    <property type="evidence" value="ECO:0007669"/>
    <property type="project" value="UniProtKB-KW"/>
</dbReference>
<evidence type="ECO:0000256" key="14">
    <source>
        <dbReference type="PROSITE-ProRule" id="PRU00175"/>
    </source>
</evidence>
<dbReference type="SMART" id="SM00184">
    <property type="entry name" value="RING"/>
    <property type="match status" value="1"/>
</dbReference>
<comment type="subcellular location">
    <subcellularLocation>
        <location evidence="2">Endomembrane system</location>
        <topology evidence="2">Multi-pass membrane protein</topology>
    </subcellularLocation>
</comment>
<feature type="transmembrane region" description="Helical" evidence="16">
    <location>
        <begin position="595"/>
        <end position="613"/>
    </location>
</feature>
<evidence type="ECO:0000256" key="8">
    <source>
        <dbReference type="ARBA" id="ARBA00022729"/>
    </source>
</evidence>
<keyword evidence="8 17" id="KW-0732">Signal</keyword>
<accession>A0AA91PZL1</accession>
<dbReference type="EMBL" id="LYUB02000009">
    <property type="protein sequence ID" value="OVF08306.1"/>
    <property type="molecule type" value="Genomic_DNA"/>
</dbReference>
<feature type="signal peptide" evidence="17">
    <location>
        <begin position="1"/>
        <end position="22"/>
    </location>
</feature>
<name>A0AA91PZL1_CLALS</name>
<keyword evidence="11" id="KW-0862">Zinc</keyword>
<dbReference type="GO" id="GO:0044695">
    <property type="term" value="C:Dsc E3 ubiquitin ligase complex"/>
    <property type="evidence" value="ECO:0007669"/>
    <property type="project" value="TreeGrafter"/>
</dbReference>
<evidence type="ECO:0000256" key="5">
    <source>
        <dbReference type="ARBA" id="ARBA00022679"/>
    </source>
</evidence>
<evidence type="ECO:0000256" key="10">
    <source>
        <dbReference type="ARBA" id="ARBA00022786"/>
    </source>
</evidence>
<comment type="caution">
    <text evidence="19">The sequence shown here is derived from an EMBL/GenBank/DDBJ whole genome shotgun (WGS) entry which is preliminary data.</text>
</comment>
<evidence type="ECO:0000256" key="1">
    <source>
        <dbReference type="ARBA" id="ARBA00000900"/>
    </source>
</evidence>
<keyword evidence="6 16" id="KW-0812">Transmembrane</keyword>
<dbReference type="Pfam" id="PF11145">
    <property type="entry name" value="DUF2921"/>
    <property type="match status" value="1"/>
</dbReference>
<dbReference type="Gene3D" id="3.30.40.10">
    <property type="entry name" value="Zinc/RING finger domain, C3HC4 (zinc finger)"/>
    <property type="match status" value="1"/>
</dbReference>
<comment type="pathway">
    <text evidence="3">Protein modification; protein ubiquitination.</text>
</comment>
<evidence type="ECO:0000256" key="3">
    <source>
        <dbReference type="ARBA" id="ARBA00004906"/>
    </source>
</evidence>
<evidence type="ECO:0000256" key="17">
    <source>
        <dbReference type="SAM" id="SignalP"/>
    </source>
</evidence>
<feature type="chain" id="PRO_5041638792" description="RING-type E3 ubiquitin transferase" evidence="17">
    <location>
        <begin position="23"/>
        <end position="798"/>
    </location>
</feature>
<evidence type="ECO:0000313" key="20">
    <source>
        <dbReference type="Proteomes" id="UP000195602"/>
    </source>
</evidence>
<evidence type="ECO:0000256" key="11">
    <source>
        <dbReference type="ARBA" id="ARBA00022833"/>
    </source>
</evidence>
<keyword evidence="12 16" id="KW-1133">Transmembrane helix</keyword>
<evidence type="ECO:0000256" key="4">
    <source>
        <dbReference type="ARBA" id="ARBA00012483"/>
    </source>
</evidence>
<keyword evidence="19" id="KW-0436">Ligase</keyword>
<feature type="region of interest" description="Disordered" evidence="15">
    <location>
        <begin position="170"/>
        <end position="189"/>
    </location>
</feature>
<dbReference type="InterPro" id="IPR001841">
    <property type="entry name" value="Znf_RING"/>
</dbReference>
<comment type="catalytic activity">
    <reaction evidence="1">
        <text>S-ubiquitinyl-[E2 ubiquitin-conjugating enzyme]-L-cysteine + [acceptor protein]-L-lysine = [E2 ubiquitin-conjugating enzyme]-L-cysteine + N(6)-ubiquitinyl-[acceptor protein]-L-lysine.</text>
        <dbReference type="EC" id="2.3.2.27"/>
    </reaction>
</comment>
<evidence type="ECO:0000256" key="9">
    <source>
        <dbReference type="ARBA" id="ARBA00022771"/>
    </source>
</evidence>
<feature type="transmembrane region" description="Helical" evidence="16">
    <location>
        <begin position="625"/>
        <end position="643"/>
    </location>
</feature>
<dbReference type="InterPro" id="IPR021319">
    <property type="entry name" value="DUF2921"/>
</dbReference>
<dbReference type="Proteomes" id="UP000195602">
    <property type="component" value="Unassembled WGS sequence"/>
</dbReference>
<keyword evidence="5" id="KW-0808">Transferase</keyword>